<proteinExistence type="predicted"/>
<gene>
    <name evidence="3" type="ORF">COV58_00045</name>
</gene>
<dbReference type="Proteomes" id="UP000231056">
    <property type="component" value="Unassembled WGS sequence"/>
</dbReference>
<comment type="caution">
    <text evidence="3">The sequence shown here is derived from an EMBL/GenBank/DDBJ whole genome shotgun (WGS) entry which is preliminary data.</text>
</comment>
<keyword evidence="2" id="KW-0472">Membrane</keyword>
<evidence type="ECO:0000313" key="4">
    <source>
        <dbReference type="Proteomes" id="UP000231056"/>
    </source>
</evidence>
<sequence length="144" mass="15749">MDKDIKDKKPEEVRPDVTQTTPEMPEPVIVTPAEPMSPMSADPSMPIDDGMAGYTETKSNKLVYVLVFVLVVILLSLVGLFLYKQFVATTAPAAEVMMDEPIAEEMISPTVVVSSDPEVAALEELDIPNLDTELENIDKDLGQL</sequence>
<feature type="transmembrane region" description="Helical" evidence="2">
    <location>
        <begin position="62"/>
        <end position="83"/>
    </location>
</feature>
<dbReference type="AlphaFoldDB" id="A0A2M6IVL9"/>
<feature type="compositionally biased region" description="Basic and acidic residues" evidence="1">
    <location>
        <begin position="1"/>
        <end position="15"/>
    </location>
</feature>
<organism evidence="3 4">
    <name type="scientific">Candidatus Roizmanbacteria bacterium CG11_big_fil_rev_8_21_14_0_20_36_8</name>
    <dbReference type="NCBI Taxonomy" id="1974856"/>
    <lineage>
        <taxon>Bacteria</taxon>
        <taxon>Candidatus Roizmaniibacteriota</taxon>
    </lineage>
</organism>
<dbReference type="EMBL" id="PCVM01000001">
    <property type="protein sequence ID" value="PIQ73892.1"/>
    <property type="molecule type" value="Genomic_DNA"/>
</dbReference>
<keyword evidence="2" id="KW-1133">Transmembrane helix</keyword>
<evidence type="ECO:0000256" key="2">
    <source>
        <dbReference type="SAM" id="Phobius"/>
    </source>
</evidence>
<keyword evidence="2" id="KW-0812">Transmembrane</keyword>
<accession>A0A2M6IVL9</accession>
<protein>
    <submittedName>
        <fullName evidence="3">Uncharacterized protein</fullName>
    </submittedName>
</protein>
<evidence type="ECO:0000256" key="1">
    <source>
        <dbReference type="SAM" id="MobiDB-lite"/>
    </source>
</evidence>
<feature type="compositionally biased region" description="Low complexity" evidence="1">
    <location>
        <begin position="32"/>
        <end position="44"/>
    </location>
</feature>
<reference evidence="3 4" key="1">
    <citation type="submission" date="2017-09" db="EMBL/GenBank/DDBJ databases">
        <title>Depth-based differentiation of microbial function through sediment-hosted aquifers and enrichment of novel symbionts in the deep terrestrial subsurface.</title>
        <authorList>
            <person name="Probst A.J."/>
            <person name="Ladd B."/>
            <person name="Jarett J.K."/>
            <person name="Geller-Mcgrath D.E."/>
            <person name="Sieber C.M."/>
            <person name="Emerson J.B."/>
            <person name="Anantharaman K."/>
            <person name="Thomas B.C."/>
            <person name="Malmstrom R."/>
            <person name="Stieglmeier M."/>
            <person name="Klingl A."/>
            <person name="Woyke T."/>
            <person name="Ryan C.M."/>
            <person name="Banfield J.F."/>
        </authorList>
    </citation>
    <scope>NUCLEOTIDE SEQUENCE [LARGE SCALE GENOMIC DNA]</scope>
    <source>
        <strain evidence="3">CG11_big_fil_rev_8_21_14_0_20_36_8</strain>
    </source>
</reference>
<evidence type="ECO:0000313" key="3">
    <source>
        <dbReference type="EMBL" id="PIQ73892.1"/>
    </source>
</evidence>
<name>A0A2M6IVL9_9BACT</name>
<feature type="region of interest" description="Disordered" evidence="1">
    <location>
        <begin position="1"/>
        <end position="44"/>
    </location>
</feature>